<proteinExistence type="predicted"/>
<protein>
    <submittedName>
        <fullName evidence="1">Uncharacterized protein</fullName>
    </submittedName>
</protein>
<organism evidence="1 2">
    <name type="scientific">Chloracidobacterium thermophilum (strain B)</name>
    <dbReference type="NCBI Taxonomy" id="981222"/>
    <lineage>
        <taxon>Bacteria</taxon>
        <taxon>Pseudomonadati</taxon>
        <taxon>Acidobacteriota</taxon>
        <taxon>Terriglobia</taxon>
        <taxon>Terriglobales</taxon>
        <taxon>Acidobacteriaceae</taxon>
        <taxon>Chloracidobacterium</taxon>
    </lineage>
</organism>
<dbReference type="AlphaFoldDB" id="G2LF71"/>
<evidence type="ECO:0000313" key="2">
    <source>
        <dbReference type="Proteomes" id="UP000006791"/>
    </source>
</evidence>
<name>G2LF71_CHLTF</name>
<dbReference type="HOGENOM" id="CLU_3422801_0_0_0"/>
<keyword evidence="2" id="KW-1185">Reference proteome</keyword>
<gene>
    <name evidence="1" type="ordered locus">Cabther_A2264</name>
</gene>
<sequence length="23" mass="2574">MQQKTRARAQREFAALAARAVVT</sequence>
<dbReference type="KEGG" id="ctm:Cabther_A2264"/>
<accession>G2LF71</accession>
<evidence type="ECO:0000313" key="1">
    <source>
        <dbReference type="EMBL" id="AEP12999.1"/>
    </source>
</evidence>
<reference evidence="1 2" key="1">
    <citation type="journal article" date="2012" name="Environ. Microbiol.">
        <title>Complete genome of Candidatus Chloracidobacterium thermophilum, a chlorophyll-based photoheterotroph belonging to the phylum Acidobacteria.</title>
        <authorList>
            <person name="Garcia Costas A.M."/>
            <person name="Liu Z."/>
            <person name="Tomsho L.P."/>
            <person name="Schuster S.C."/>
            <person name="Ward D.M."/>
            <person name="Bryant D.A."/>
        </authorList>
    </citation>
    <scope>NUCLEOTIDE SEQUENCE [LARGE SCALE GENOMIC DNA]</scope>
    <source>
        <strain evidence="1 2">B</strain>
    </source>
</reference>
<dbReference type="Proteomes" id="UP000006791">
    <property type="component" value="Chromosome 1"/>
</dbReference>
<dbReference type="EMBL" id="CP002514">
    <property type="protein sequence ID" value="AEP12999.1"/>
    <property type="molecule type" value="Genomic_DNA"/>
</dbReference>